<dbReference type="Proteomes" id="UP001168537">
    <property type="component" value="Unassembled WGS sequence"/>
</dbReference>
<gene>
    <name evidence="1" type="ORF">QWY29_20275</name>
</gene>
<evidence type="ECO:0008006" key="3">
    <source>
        <dbReference type="Google" id="ProtNLM"/>
    </source>
</evidence>
<dbReference type="EMBL" id="JAUHJR010000147">
    <property type="protein sequence ID" value="MDN4163705.1"/>
    <property type="molecule type" value="Genomic_DNA"/>
</dbReference>
<dbReference type="RefSeq" id="WP_300963034.1">
    <property type="nucleotide sequence ID" value="NZ_JAUHJR010000147.1"/>
</dbReference>
<comment type="caution">
    <text evidence="1">The sequence shown here is derived from an EMBL/GenBank/DDBJ whole genome shotgun (WGS) entry which is preliminary data.</text>
</comment>
<evidence type="ECO:0000313" key="2">
    <source>
        <dbReference type="Proteomes" id="UP001168537"/>
    </source>
</evidence>
<proteinExistence type="predicted"/>
<reference evidence="1" key="1">
    <citation type="submission" date="2023-06" db="EMBL/GenBank/DDBJ databases">
        <title>Draft genome sequence of Nocardioides sp. SOB72.</title>
        <authorList>
            <person name="Zhang G."/>
        </authorList>
    </citation>
    <scope>NUCLEOTIDE SEQUENCE</scope>
    <source>
        <strain evidence="1">SOB72</strain>
    </source>
</reference>
<feature type="non-terminal residue" evidence="1">
    <location>
        <position position="67"/>
    </location>
</feature>
<sequence length="67" mass="7634">MFCYNLVQFLLQPSAFFATTGEAPSWTTSYFCYNRFVVCCKPVSIFATTDFFDFSGTSAQFFIFATT</sequence>
<organism evidence="1 2">
    <name type="scientific">Nocardioides abyssi</name>
    <dbReference type="NCBI Taxonomy" id="3058370"/>
    <lineage>
        <taxon>Bacteria</taxon>
        <taxon>Bacillati</taxon>
        <taxon>Actinomycetota</taxon>
        <taxon>Actinomycetes</taxon>
        <taxon>Propionibacteriales</taxon>
        <taxon>Nocardioidaceae</taxon>
        <taxon>Nocardioides</taxon>
    </lineage>
</organism>
<accession>A0ABT8EZU8</accession>
<evidence type="ECO:0000313" key="1">
    <source>
        <dbReference type="EMBL" id="MDN4163705.1"/>
    </source>
</evidence>
<name>A0ABT8EZU8_9ACTN</name>
<keyword evidence="2" id="KW-1185">Reference proteome</keyword>
<protein>
    <recommendedName>
        <fullName evidence="3">Secreted protein</fullName>
    </recommendedName>
</protein>